<evidence type="ECO:0000313" key="3">
    <source>
        <dbReference type="Proteomes" id="UP000631114"/>
    </source>
</evidence>
<feature type="region of interest" description="Disordered" evidence="1">
    <location>
        <begin position="121"/>
        <end position="148"/>
    </location>
</feature>
<dbReference type="EMBL" id="JADFTS010000005">
    <property type="protein sequence ID" value="KAF9606394.1"/>
    <property type="molecule type" value="Genomic_DNA"/>
</dbReference>
<sequence>MGKGMYRVVHIPEDEVVLLNSREKGSLFDMRGGFKSHAKDTSNVQKLSRGIPLANGDAQLHKPPPWAYLLWSSQDVHRNGDRMLSSTSQAIDQAMSQSWEAKVNFVHVGLSVEKQLLDQSNNNEVPHSNGNLQQDVEDQEPPRQKEHRRVPSTIAIEEVKVGLLVLRLYTKFYVNSNLYHRKSKDNTTEAVIALLLLSFLDWRIAFRYQS</sequence>
<organism evidence="2 3">
    <name type="scientific">Coptis chinensis</name>
    <dbReference type="NCBI Taxonomy" id="261450"/>
    <lineage>
        <taxon>Eukaryota</taxon>
        <taxon>Viridiplantae</taxon>
        <taxon>Streptophyta</taxon>
        <taxon>Embryophyta</taxon>
        <taxon>Tracheophyta</taxon>
        <taxon>Spermatophyta</taxon>
        <taxon>Magnoliopsida</taxon>
        <taxon>Ranunculales</taxon>
        <taxon>Ranunculaceae</taxon>
        <taxon>Coptidoideae</taxon>
        <taxon>Coptis</taxon>
    </lineage>
</organism>
<dbReference type="OrthoDB" id="10264149at2759"/>
<proteinExistence type="predicted"/>
<name>A0A835HX56_9MAGN</name>
<protein>
    <submittedName>
        <fullName evidence="2">Uncharacterized protein</fullName>
    </submittedName>
</protein>
<keyword evidence="3" id="KW-1185">Reference proteome</keyword>
<evidence type="ECO:0000256" key="1">
    <source>
        <dbReference type="SAM" id="MobiDB-lite"/>
    </source>
</evidence>
<reference evidence="2 3" key="1">
    <citation type="submission" date="2020-10" db="EMBL/GenBank/DDBJ databases">
        <title>The Coptis chinensis genome and diversification of protoberbering-type alkaloids.</title>
        <authorList>
            <person name="Wang B."/>
            <person name="Shu S."/>
            <person name="Song C."/>
            <person name="Liu Y."/>
        </authorList>
    </citation>
    <scope>NUCLEOTIDE SEQUENCE [LARGE SCALE GENOMIC DNA]</scope>
    <source>
        <strain evidence="2">HL-2020</strain>
        <tissue evidence="2">Leaf</tissue>
    </source>
</reference>
<comment type="caution">
    <text evidence="2">The sequence shown here is derived from an EMBL/GenBank/DDBJ whole genome shotgun (WGS) entry which is preliminary data.</text>
</comment>
<gene>
    <name evidence="2" type="ORF">IFM89_025083</name>
</gene>
<feature type="non-terminal residue" evidence="2">
    <location>
        <position position="210"/>
    </location>
</feature>
<dbReference type="Proteomes" id="UP000631114">
    <property type="component" value="Unassembled WGS sequence"/>
</dbReference>
<feature type="compositionally biased region" description="Polar residues" evidence="1">
    <location>
        <begin position="121"/>
        <end position="134"/>
    </location>
</feature>
<evidence type="ECO:0000313" key="2">
    <source>
        <dbReference type="EMBL" id="KAF9606394.1"/>
    </source>
</evidence>
<accession>A0A835HX56</accession>
<dbReference type="AlphaFoldDB" id="A0A835HX56"/>